<dbReference type="EMBL" id="QTSX02003577">
    <property type="protein sequence ID" value="KAJ9070374.1"/>
    <property type="molecule type" value="Genomic_DNA"/>
</dbReference>
<keyword evidence="2" id="KW-1185">Reference proteome</keyword>
<evidence type="ECO:0000313" key="1">
    <source>
        <dbReference type="EMBL" id="KAJ9070374.1"/>
    </source>
</evidence>
<sequence length="291" mass="31726">MTFRPIAYGVSSEMGNRSSQQDDFLIQEDIFGDGEHHLYAVFDGHGVQGDKVSRAAKIHLSKIMPRRKDAFVKDAHQALIDVFQDISEMLGDDPDIDIYMSGTTAAAAVVTPTKVVVANLGDCRIVIGQKLANSGDPQRSFRPLALTRDHTCSDSNERIRVEKAGARIAKNPADAELADAPLRIYKGTLPYPGLVMTRAFGDSSAHKVGLISEPEVSTHVLSEKDWFLVLGTDGVWDALNNSKVVHLISGITDADKASHQLAQKSLKYLDKKGIDDNTTNIVVLLRNSSCI</sequence>
<gene>
    <name evidence="1" type="ORF">DSO57_1008672</name>
</gene>
<dbReference type="Proteomes" id="UP001165960">
    <property type="component" value="Unassembled WGS sequence"/>
</dbReference>
<reference evidence="1" key="1">
    <citation type="submission" date="2022-04" db="EMBL/GenBank/DDBJ databases">
        <title>Genome of the entomopathogenic fungus Entomophthora muscae.</title>
        <authorList>
            <person name="Elya C."/>
            <person name="Lovett B.R."/>
            <person name="Lee E."/>
            <person name="Macias A.M."/>
            <person name="Hajek A.E."/>
            <person name="De Bivort B.L."/>
            <person name="Kasson M.T."/>
            <person name="De Fine Licht H.H."/>
            <person name="Stajich J.E."/>
        </authorList>
    </citation>
    <scope>NUCLEOTIDE SEQUENCE</scope>
    <source>
        <strain evidence="1">Berkeley</strain>
    </source>
</reference>
<comment type="caution">
    <text evidence="1">The sequence shown here is derived from an EMBL/GenBank/DDBJ whole genome shotgun (WGS) entry which is preliminary data.</text>
</comment>
<accession>A0ACC2T6T9</accession>
<organism evidence="1 2">
    <name type="scientific">Entomophthora muscae</name>
    <dbReference type="NCBI Taxonomy" id="34485"/>
    <lineage>
        <taxon>Eukaryota</taxon>
        <taxon>Fungi</taxon>
        <taxon>Fungi incertae sedis</taxon>
        <taxon>Zoopagomycota</taxon>
        <taxon>Entomophthoromycotina</taxon>
        <taxon>Entomophthoromycetes</taxon>
        <taxon>Entomophthorales</taxon>
        <taxon>Entomophthoraceae</taxon>
        <taxon>Entomophthora</taxon>
    </lineage>
</organism>
<evidence type="ECO:0000313" key="2">
    <source>
        <dbReference type="Proteomes" id="UP001165960"/>
    </source>
</evidence>
<protein>
    <submittedName>
        <fullName evidence="1">Uncharacterized protein</fullName>
    </submittedName>
</protein>
<proteinExistence type="predicted"/>
<name>A0ACC2T6T9_9FUNG</name>